<protein>
    <submittedName>
        <fullName evidence="2">Putative lipoprotein</fullName>
    </submittedName>
</protein>
<keyword evidence="1" id="KW-0732">Signal</keyword>
<dbReference type="eggNOG" id="COG1196">
    <property type="taxonomic scope" value="Bacteria"/>
</dbReference>
<dbReference type="SUPFAM" id="SSF56954">
    <property type="entry name" value="Outer membrane efflux proteins (OEP)"/>
    <property type="match status" value="1"/>
</dbReference>
<accession>F5YH67</accession>
<feature type="chain" id="PRO_5003329686" evidence="1">
    <location>
        <begin position="32"/>
        <end position="581"/>
    </location>
</feature>
<dbReference type="EMBL" id="CP001843">
    <property type="protein sequence ID" value="AEF87021.1"/>
    <property type="molecule type" value="Genomic_DNA"/>
</dbReference>
<evidence type="ECO:0000256" key="1">
    <source>
        <dbReference type="SAM" id="SignalP"/>
    </source>
</evidence>
<keyword evidence="2" id="KW-0449">Lipoprotein</keyword>
<feature type="signal peptide" evidence="1">
    <location>
        <begin position="1"/>
        <end position="31"/>
    </location>
</feature>
<sequence length="581" mass="59774">MRKCPARGSITRLLAASLIAAALLATGCENATEDPTPGPLSVDTSGLISGITQAKELRDATEVSTNGADVHTSQKWVTQAVKTAFTTAITAAQTAADKSDATQAEIDAALAALNTAKTTFTDALRDGTSVANKTALNRAITEAQELLDNTAVSADGADLLTSEKWVSQAAQTALTNAIATAQTTAGTQDATQAAVDEARTALNTAISVFINAIENGTGAKAALLSAITAAEKTPENILVSIDGADVLVSEKWVTQAALTTFTTAISAAQTVADKSGALQAEFDAALAALNTAKTTFTTAAQAGTGAKAALLSAIAEAEGLQASTKVSTDGMDVLTSQKWALQAAKTAFDSAITTAKTAAETSGALQKAFDDALTALNTAKTTFTSASSAGSLADKAALRRAITEAQGLLTNTEVSTDGTEVSIYKKWVNSQTYKDDLSDAIVLAQAVVDVTDITQPQTDVDNAKIALTTAINVFKGASKYGFNSTTGSVKDITITLYHGAEALSESPTVNIVTRLSHYTVSIGSGWTDIAWYLNNSTKLASTDLVLGLPTSGGNNSYLTLTVEAKKDGLLCTGNWIFKLQN</sequence>
<dbReference type="Proteomes" id="UP000009223">
    <property type="component" value="Chromosome"/>
</dbReference>
<dbReference type="Pfam" id="PF07554">
    <property type="entry name" value="FIVAR"/>
    <property type="match status" value="2"/>
</dbReference>
<dbReference type="AlphaFoldDB" id="F5YH67"/>
<gene>
    <name evidence="2" type="ordered locus">TREPR_1138</name>
</gene>
<dbReference type="Gene3D" id="1.20.1270.90">
    <property type="entry name" value="AF1782-like"/>
    <property type="match status" value="5"/>
</dbReference>
<evidence type="ECO:0000313" key="3">
    <source>
        <dbReference type="Proteomes" id="UP000009223"/>
    </source>
</evidence>
<dbReference type="RefSeq" id="WP_015708934.1">
    <property type="nucleotide sequence ID" value="NC_015578.1"/>
</dbReference>
<reference evidence="2 3" key="2">
    <citation type="journal article" date="2011" name="ISME J.">
        <title>RNA-seq reveals cooperative metabolic interactions between two termite-gut spirochete species in co-culture.</title>
        <authorList>
            <person name="Rosenthal A.Z."/>
            <person name="Matson E.G."/>
            <person name="Eldar A."/>
            <person name="Leadbetter J.R."/>
        </authorList>
    </citation>
    <scope>NUCLEOTIDE SEQUENCE [LARGE SCALE GENOMIC DNA]</scope>
    <source>
        <strain evidence="3">ATCC BAA-887 / DSM 12427 / ZAS-2</strain>
    </source>
</reference>
<dbReference type="HOGENOM" id="CLU_469231_0_0_12"/>
<evidence type="ECO:0000313" key="2">
    <source>
        <dbReference type="EMBL" id="AEF87021.1"/>
    </source>
</evidence>
<name>F5YH67_TREPZ</name>
<dbReference type="KEGG" id="tpi:TREPR_1138"/>
<organism evidence="2 3">
    <name type="scientific">Treponema primitia (strain ATCC BAA-887 / DSM 12427 / ZAS-2)</name>
    <dbReference type="NCBI Taxonomy" id="545694"/>
    <lineage>
        <taxon>Bacteria</taxon>
        <taxon>Pseudomonadati</taxon>
        <taxon>Spirochaetota</taxon>
        <taxon>Spirochaetia</taxon>
        <taxon>Spirochaetales</taxon>
        <taxon>Treponemataceae</taxon>
        <taxon>Treponema</taxon>
    </lineage>
</organism>
<dbReference type="STRING" id="545694.TREPR_1138"/>
<keyword evidence="3" id="KW-1185">Reference proteome</keyword>
<reference evidence="3" key="1">
    <citation type="submission" date="2009-12" db="EMBL/GenBank/DDBJ databases">
        <title>Complete sequence of Treponema primitia strain ZAS-2.</title>
        <authorList>
            <person name="Tetu S.G."/>
            <person name="Matson E."/>
            <person name="Ren Q."/>
            <person name="Seshadri R."/>
            <person name="Elbourne L."/>
            <person name="Hassan K.A."/>
            <person name="Durkin A."/>
            <person name="Radune D."/>
            <person name="Mohamoud Y."/>
            <person name="Shay R."/>
            <person name="Jin S."/>
            <person name="Zhang X."/>
            <person name="Lucey K."/>
            <person name="Ballor N.R."/>
            <person name="Ottesen E."/>
            <person name="Rosenthal R."/>
            <person name="Allen A."/>
            <person name="Leadbetter J.R."/>
            <person name="Paulsen I.T."/>
        </authorList>
    </citation>
    <scope>NUCLEOTIDE SEQUENCE [LARGE SCALE GENOMIC DNA]</scope>
    <source>
        <strain evidence="3">ATCC BAA-887 / DSM 12427 / ZAS-2</strain>
    </source>
</reference>
<dbReference type="PROSITE" id="PS51257">
    <property type="entry name" value="PROKAR_LIPOPROTEIN"/>
    <property type="match status" value="1"/>
</dbReference>
<proteinExistence type="predicted"/>